<reference evidence="12 13" key="1">
    <citation type="submission" date="2014-08" db="EMBL/GenBank/DDBJ databases">
        <title>Clostridium innocuum, an unnegligible vancomycin-resistant pathogen causing extra-intestinal infections.</title>
        <authorList>
            <person name="Feng Y."/>
            <person name="Chiu C.-H."/>
        </authorList>
    </citation>
    <scope>NUCLEOTIDE SEQUENCE [LARGE SCALE GENOMIC DNA]</scope>
    <source>
        <strain evidence="12 13">AN88</strain>
    </source>
</reference>
<evidence type="ECO:0000256" key="10">
    <source>
        <dbReference type="RuleBase" id="RU003693"/>
    </source>
</evidence>
<comment type="subunit">
    <text evidence="3">Homodimer.</text>
</comment>
<dbReference type="EMBL" id="JQIF01000078">
    <property type="protein sequence ID" value="KGJ52221.1"/>
    <property type="molecule type" value="Genomic_DNA"/>
</dbReference>
<dbReference type="InterPro" id="IPR015424">
    <property type="entry name" value="PyrdxlP-dep_Trfase"/>
</dbReference>
<evidence type="ECO:0000313" key="13">
    <source>
        <dbReference type="Proteomes" id="UP000030008"/>
    </source>
</evidence>
<proteinExistence type="inferred from homology"/>
<dbReference type="InterPro" id="IPR015421">
    <property type="entry name" value="PyrdxlP-dep_Trfase_major"/>
</dbReference>
<dbReference type="Gene3D" id="3.90.1150.10">
    <property type="entry name" value="Aspartate Aminotransferase, domain 1"/>
    <property type="match status" value="1"/>
</dbReference>
<dbReference type="InterPro" id="IPR001917">
    <property type="entry name" value="Aminotrans_II_pyridoxalP_BS"/>
</dbReference>
<dbReference type="SUPFAM" id="SSF53383">
    <property type="entry name" value="PLP-dependent transferases"/>
    <property type="match status" value="1"/>
</dbReference>
<name>A0A099I3Q2_CLOIN</name>
<evidence type="ECO:0000256" key="1">
    <source>
        <dbReference type="ARBA" id="ARBA00001933"/>
    </source>
</evidence>
<dbReference type="Pfam" id="PF00155">
    <property type="entry name" value="Aminotran_1_2"/>
    <property type="match status" value="1"/>
</dbReference>
<dbReference type="NCBIfam" id="TIGR01141">
    <property type="entry name" value="hisC"/>
    <property type="match status" value="1"/>
</dbReference>
<dbReference type="InterPro" id="IPR015422">
    <property type="entry name" value="PyrdxlP-dep_Trfase_small"/>
</dbReference>
<sequence length="344" mass="38957">MKNIESYAARTNGTVMLNANECYKNISGEMVKELQEAIAELEFNRYPDESSRELIQAYANVKKLDADYLIAGNGSDEMLGLMIGYFLGKGKKLLTLSPDFSMYDYYASMHESEVVKFPCEQDGSFSIADFIEFGREHHVDMVLFSNPNNPTGHFVSNAQLCKIAEAFPRIPVIIDEAYGEFAKESMMAYLDTYHNLYVTRTLSKAYGFAGARLGFLISCPSNIAKLKPVLVPYNISSLTQRAGMIVLRHAAEYELLVEEIQLERDMLYHKLKQLKNVTFYPSQANYLYGKSKYKQELLKAMEKEGIVIRNYEGKDSFRITVGSPAENAIVLSVLQEFDRKAVTV</sequence>
<evidence type="ECO:0000313" key="12">
    <source>
        <dbReference type="EMBL" id="KGJ52221.1"/>
    </source>
</evidence>
<protein>
    <submittedName>
        <fullName evidence="12">Histidinol-phosphate aminotransferase</fullName>
    </submittedName>
</protein>
<evidence type="ECO:0000256" key="9">
    <source>
        <dbReference type="ARBA" id="ARBA00029440"/>
    </source>
</evidence>
<accession>A0A099I3Q2</accession>
<dbReference type="RefSeq" id="WP_044906725.1">
    <property type="nucleotide sequence ID" value="NZ_JQIF01000078.1"/>
</dbReference>
<dbReference type="PANTHER" id="PTHR42885">
    <property type="entry name" value="HISTIDINOL-PHOSPHATE AMINOTRANSFERASE-RELATED"/>
    <property type="match status" value="1"/>
</dbReference>
<dbReference type="CDD" id="cd00609">
    <property type="entry name" value="AAT_like"/>
    <property type="match status" value="1"/>
</dbReference>
<feature type="domain" description="Aminotransferase class I/classII large" evidence="11">
    <location>
        <begin position="15"/>
        <end position="332"/>
    </location>
</feature>
<keyword evidence="7 10" id="KW-0663">Pyridoxal phosphate</keyword>
<gene>
    <name evidence="12" type="ORF">CIAN88_16365</name>
</gene>
<comment type="pathway">
    <text evidence="9">Amino-acid biosynthesis.</text>
</comment>
<keyword evidence="6 12" id="KW-0808">Transferase</keyword>
<evidence type="ECO:0000259" key="11">
    <source>
        <dbReference type="Pfam" id="PF00155"/>
    </source>
</evidence>
<evidence type="ECO:0000256" key="8">
    <source>
        <dbReference type="ARBA" id="ARBA00023102"/>
    </source>
</evidence>
<dbReference type="InterPro" id="IPR005861">
    <property type="entry name" value="HisP_aminotrans"/>
</dbReference>
<comment type="cofactor">
    <cofactor evidence="1 10">
        <name>pyridoxal 5'-phosphate</name>
        <dbReference type="ChEBI" id="CHEBI:597326"/>
    </cofactor>
</comment>
<organism evidence="12 13">
    <name type="scientific">Clostridium innocuum</name>
    <dbReference type="NCBI Taxonomy" id="1522"/>
    <lineage>
        <taxon>Bacteria</taxon>
        <taxon>Bacillati</taxon>
        <taxon>Bacillota</taxon>
        <taxon>Clostridia</taxon>
        <taxon>Eubacteriales</taxon>
        <taxon>Clostridiaceae</taxon>
        <taxon>Clostridium</taxon>
    </lineage>
</organism>
<comment type="caution">
    <text evidence="12">The sequence shown here is derived from an EMBL/GenBank/DDBJ whole genome shotgun (WGS) entry which is preliminary data.</text>
</comment>
<comment type="similarity">
    <text evidence="2">Belongs to the class-II pyridoxal-phosphate-dependent aminotransferase family. Histidinol-phosphate aminotransferase subfamily.</text>
</comment>
<evidence type="ECO:0000256" key="6">
    <source>
        <dbReference type="ARBA" id="ARBA00022679"/>
    </source>
</evidence>
<keyword evidence="8" id="KW-0368">Histidine biosynthesis</keyword>
<dbReference type="InterPro" id="IPR004839">
    <property type="entry name" value="Aminotransferase_I/II_large"/>
</dbReference>
<keyword evidence="5" id="KW-0028">Amino-acid biosynthesis</keyword>
<keyword evidence="4 12" id="KW-0032">Aminotransferase</keyword>
<dbReference type="GO" id="GO:0030170">
    <property type="term" value="F:pyridoxal phosphate binding"/>
    <property type="evidence" value="ECO:0007669"/>
    <property type="project" value="InterPro"/>
</dbReference>
<evidence type="ECO:0000256" key="7">
    <source>
        <dbReference type="ARBA" id="ARBA00022898"/>
    </source>
</evidence>
<evidence type="ECO:0000256" key="4">
    <source>
        <dbReference type="ARBA" id="ARBA00022576"/>
    </source>
</evidence>
<evidence type="ECO:0000256" key="2">
    <source>
        <dbReference type="ARBA" id="ARBA00007970"/>
    </source>
</evidence>
<dbReference type="AlphaFoldDB" id="A0A099I3Q2"/>
<evidence type="ECO:0000256" key="3">
    <source>
        <dbReference type="ARBA" id="ARBA00011738"/>
    </source>
</evidence>
<dbReference type="GO" id="GO:0000105">
    <property type="term" value="P:L-histidine biosynthetic process"/>
    <property type="evidence" value="ECO:0007669"/>
    <property type="project" value="UniProtKB-KW"/>
</dbReference>
<dbReference type="PANTHER" id="PTHR42885:SF2">
    <property type="entry name" value="HISTIDINOL-PHOSPHATE AMINOTRANSFERASE"/>
    <property type="match status" value="1"/>
</dbReference>
<dbReference type="PROSITE" id="PS00599">
    <property type="entry name" value="AA_TRANSFER_CLASS_2"/>
    <property type="match status" value="1"/>
</dbReference>
<dbReference type="Proteomes" id="UP000030008">
    <property type="component" value="Unassembled WGS sequence"/>
</dbReference>
<dbReference type="GO" id="GO:0004400">
    <property type="term" value="F:histidinol-phosphate transaminase activity"/>
    <property type="evidence" value="ECO:0007669"/>
    <property type="project" value="InterPro"/>
</dbReference>
<evidence type="ECO:0000256" key="5">
    <source>
        <dbReference type="ARBA" id="ARBA00022605"/>
    </source>
</evidence>
<dbReference type="Gene3D" id="3.40.640.10">
    <property type="entry name" value="Type I PLP-dependent aspartate aminotransferase-like (Major domain)"/>
    <property type="match status" value="1"/>
</dbReference>